<name>A0A328VS87_9CHLR</name>
<protein>
    <submittedName>
        <fullName evidence="1">Uncharacterized protein</fullName>
    </submittedName>
</protein>
<evidence type="ECO:0000313" key="1">
    <source>
        <dbReference type="EMBL" id="RAQ96935.1"/>
    </source>
</evidence>
<proteinExistence type="predicted"/>
<dbReference type="EMBL" id="MCIF01000002">
    <property type="protein sequence ID" value="RAQ96935.1"/>
    <property type="molecule type" value="Genomic_DNA"/>
</dbReference>
<dbReference type="AlphaFoldDB" id="A0A328VS87"/>
<organism evidence="1 2">
    <name type="scientific">Thermogemmatispora tikiterensis</name>
    <dbReference type="NCBI Taxonomy" id="1825093"/>
    <lineage>
        <taxon>Bacteria</taxon>
        <taxon>Bacillati</taxon>
        <taxon>Chloroflexota</taxon>
        <taxon>Ktedonobacteria</taxon>
        <taxon>Thermogemmatisporales</taxon>
        <taxon>Thermogemmatisporaceae</taxon>
        <taxon>Thermogemmatispora</taxon>
    </lineage>
</organism>
<accession>A0A328VS87</accession>
<gene>
    <name evidence="1" type="ORF">A4R35_15465</name>
</gene>
<dbReference type="Proteomes" id="UP000248706">
    <property type="component" value="Unassembled WGS sequence"/>
</dbReference>
<reference evidence="1 2" key="1">
    <citation type="submission" date="2016-08" db="EMBL/GenBank/DDBJ databases">
        <title>Analysis of Carbohydrate Active Enzymes in Thermogemmatispora T81 Reveals Carbohydrate Degradation Ability.</title>
        <authorList>
            <person name="Tomazini A."/>
            <person name="Lal S."/>
            <person name="Stott M."/>
            <person name="Henrissat B."/>
            <person name="Polikarpov I."/>
            <person name="Sparling R."/>
            <person name="Levin D.B."/>
        </authorList>
    </citation>
    <scope>NUCLEOTIDE SEQUENCE [LARGE SCALE GENOMIC DNA]</scope>
    <source>
        <strain evidence="1 2">T81</strain>
    </source>
</reference>
<keyword evidence="2" id="KW-1185">Reference proteome</keyword>
<comment type="caution">
    <text evidence="1">The sequence shown here is derived from an EMBL/GenBank/DDBJ whole genome shotgun (WGS) entry which is preliminary data.</text>
</comment>
<sequence>MELFHLAWPAGLPTAAACLPLSLPSFRMPCQGQASASPAGPAALQAGAELPWMTVRLLGGVQ</sequence>
<evidence type="ECO:0000313" key="2">
    <source>
        <dbReference type="Proteomes" id="UP000248706"/>
    </source>
</evidence>